<comment type="caution">
    <text evidence="15">The sequence shown here is derived from an EMBL/GenBank/DDBJ whole genome shotgun (WGS) entry which is preliminary data.</text>
</comment>
<evidence type="ECO:0000313" key="16">
    <source>
        <dbReference type="Proteomes" id="UP000288178"/>
    </source>
</evidence>
<evidence type="ECO:0000256" key="9">
    <source>
        <dbReference type="ARBA" id="ARBA00022989"/>
    </source>
</evidence>
<evidence type="ECO:0000256" key="4">
    <source>
        <dbReference type="ARBA" id="ARBA00022448"/>
    </source>
</evidence>
<dbReference type="EMBL" id="SACT01000002">
    <property type="protein sequence ID" value="RVT52497.1"/>
    <property type="molecule type" value="Genomic_DNA"/>
</dbReference>
<accession>A0A3S3SDL2</accession>
<comment type="subcellular location">
    <subcellularLocation>
        <location evidence="1">Cell inner membrane</location>
        <topology evidence="1">Multi-pass membrane protein</topology>
    </subcellularLocation>
    <subcellularLocation>
        <location evidence="12">Membrane</location>
        <topology evidence="12">Multi-pass membrane protein</topology>
    </subcellularLocation>
</comment>
<feature type="domain" description="MotA/TolQ/ExbB proton channel" evidence="14">
    <location>
        <begin position="94"/>
        <end position="201"/>
    </location>
</feature>
<keyword evidence="9 13" id="KW-1133">Transmembrane helix</keyword>
<dbReference type="GO" id="GO:0017038">
    <property type="term" value="P:protein import"/>
    <property type="evidence" value="ECO:0007669"/>
    <property type="project" value="TreeGrafter"/>
</dbReference>
<dbReference type="RefSeq" id="WP_128197871.1">
    <property type="nucleotide sequence ID" value="NZ_SACT01000002.1"/>
</dbReference>
<dbReference type="PANTHER" id="PTHR30625:SF14">
    <property type="entry name" value="BIOPOLYMER TRANSPORT PROTEIN EXBB"/>
    <property type="match status" value="1"/>
</dbReference>
<evidence type="ECO:0000256" key="2">
    <source>
        <dbReference type="ARBA" id="ARBA00011471"/>
    </source>
</evidence>
<feature type="transmembrane region" description="Helical" evidence="13">
    <location>
        <begin position="143"/>
        <end position="161"/>
    </location>
</feature>
<organism evidence="15 16">
    <name type="scientific">Rubrivivax albus</name>
    <dbReference type="NCBI Taxonomy" id="2499835"/>
    <lineage>
        <taxon>Bacteria</taxon>
        <taxon>Pseudomonadati</taxon>
        <taxon>Pseudomonadota</taxon>
        <taxon>Betaproteobacteria</taxon>
        <taxon>Burkholderiales</taxon>
        <taxon>Sphaerotilaceae</taxon>
        <taxon>Rubrivivax</taxon>
    </lineage>
</organism>
<dbReference type="PANTHER" id="PTHR30625">
    <property type="entry name" value="PROTEIN TOLQ"/>
    <property type="match status" value="1"/>
</dbReference>
<evidence type="ECO:0000256" key="12">
    <source>
        <dbReference type="RuleBase" id="RU004057"/>
    </source>
</evidence>
<dbReference type="InterPro" id="IPR050790">
    <property type="entry name" value="ExbB/TolQ_transport"/>
</dbReference>
<keyword evidence="8 12" id="KW-0653">Protein transport</keyword>
<dbReference type="OrthoDB" id="9805133at2"/>
<keyword evidence="10 13" id="KW-0472">Membrane</keyword>
<feature type="transmembrane region" description="Helical" evidence="13">
    <location>
        <begin position="168"/>
        <end position="189"/>
    </location>
</feature>
<evidence type="ECO:0000256" key="7">
    <source>
        <dbReference type="ARBA" id="ARBA00022692"/>
    </source>
</evidence>
<evidence type="ECO:0000256" key="8">
    <source>
        <dbReference type="ARBA" id="ARBA00022927"/>
    </source>
</evidence>
<name>A0A3S3SDL2_9BURK</name>
<keyword evidence="4 12" id="KW-0813">Transport</keyword>
<comment type="function">
    <text evidence="11">Involved in the TonB-dependent energy-dependent transport of various receptor-bound substrates. Protects ExbD from proteolytic degradation and functionally stabilizes TonB.</text>
</comment>
<keyword evidence="5" id="KW-1003">Cell membrane</keyword>
<proteinExistence type="inferred from homology"/>
<keyword evidence="16" id="KW-1185">Reference proteome</keyword>
<dbReference type="GO" id="GO:0005886">
    <property type="term" value="C:plasma membrane"/>
    <property type="evidence" value="ECO:0007669"/>
    <property type="project" value="UniProtKB-SubCell"/>
</dbReference>
<protein>
    <recommendedName>
        <fullName evidence="3">Biopolymer transport protein ExbB</fullName>
    </recommendedName>
</protein>
<evidence type="ECO:0000259" key="14">
    <source>
        <dbReference type="Pfam" id="PF01618"/>
    </source>
</evidence>
<dbReference type="AlphaFoldDB" id="A0A3S3SDL2"/>
<evidence type="ECO:0000256" key="11">
    <source>
        <dbReference type="ARBA" id="ARBA00024816"/>
    </source>
</evidence>
<dbReference type="Pfam" id="PF01618">
    <property type="entry name" value="MotA_ExbB"/>
    <property type="match status" value="1"/>
</dbReference>
<evidence type="ECO:0000256" key="1">
    <source>
        <dbReference type="ARBA" id="ARBA00004429"/>
    </source>
</evidence>
<evidence type="ECO:0000256" key="10">
    <source>
        <dbReference type="ARBA" id="ARBA00023136"/>
    </source>
</evidence>
<evidence type="ECO:0000256" key="5">
    <source>
        <dbReference type="ARBA" id="ARBA00022475"/>
    </source>
</evidence>
<sequence>MSGWQAFWASTDAVGAFVAVLLLGMSVSAWVVILWKGWVLRRAARDIRQAMPAFWAGSNLADGRKRLSAMDRERVLLPLFDAAVAAPARGSLEANGAREDQLTRRLRDALHRGLAHLQFGQVLLASVGSTAPFVGLFGTVWGVYHALAGIAGAGAIGIDQVSGPIGEALIMTAAGIAVAVPAVLAYNLFGQWIAASEAELEGFAHDLRQMVLQYRPAAAEPAERA</sequence>
<evidence type="ECO:0000256" key="13">
    <source>
        <dbReference type="SAM" id="Phobius"/>
    </source>
</evidence>
<comment type="subunit">
    <text evidence="2">The accessory proteins ExbB and ExbD seem to form a complex with TonB.</text>
</comment>
<comment type="similarity">
    <text evidence="12">Belongs to the exbB/tolQ family.</text>
</comment>
<gene>
    <name evidence="15" type="ORF">ENE75_08670</name>
</gene>
<feature type="transmembrane region" description="Helical" evidence="13">
    <location>
        <begin position="13"/>
        <end position="35"/>
    </location>
</feature>
<evidence type="ECO:0000256" key="3">
    <source>
        <dbReference type="ARBA" id="ARBA00022093"/>
    </source>
</evidence>
<reference evidence="15 16" key="1">
    <citation type="submission" date="2019-01" db="EMBL/GenBank/DDBJ databases">
        <authorList>
            <person name="Chen W.-M."/>
        </authorList>
    </citation>
    <scope>NUCLEOTIDE SEQUENCE [LARGE SCALE GENOMIC DNA]</scope>
    <source>
        <strain evidence="15 16">ICH-3</strain>
    </source>
</reference>
<evidence type="ECO:0000256" key="6">
    <source>
        <dbReference type="ARBA" id="ARBA00022519"/>
    </source>
</evidence>
<keyword evidence="6" id="KW-0997">Cell inner membrane</keyword>
<evidence type="ECO:0000313" key="15">
    <source>
        <dbReference type="EMBL" id="RVT52497.1"/>
    </source>
</evidence>
<dbReference type="InterPro" id="IPR002898">
    <property type="entry name" value="MotA_ExbB_proton_chnl"/>
</dbReference>
<dbReference type="Proteomes" id="UP000288178">
    <property type="component" value="Unassembled WGS sequence"/>
</dbReference>
<keyword evidence="7 13" id="KW-0812">Transmembrane</keyword>